<proteinExistence type="inferred from homology"/>
<comment type="similarity">
    <text evidence="1">Belongs to the jacalin lectin family.</text>
</comment>
<name>A0AAW1WB94_RUBAR</name>
<dbReference type="PANTHER" id="PTHR47293">
    <property type="entry name" value="JACALIN-RELATED LECTIN 3"/>
    <property type="match status" value="1"/>
</dbReference>
<reference evidence="4 5" key="1">
    <citation type="journal article" date="2023" name="G3 (Bethesda)">
        <title>A chromosome-length genome assembly and annotation of blackberry (Rubus argutus, cv. 'Hillquist').</title>
        <authorList>
            <person name="Bruna T."/>
            <person name="Aryal R."/>
            <person name="Dudchenko O."/>
            <person name="Sargent D.J."/>
            <person name="Mead D."/>
            <person name="Buti M."/>
            <person name="Cavallini A."/>
            <person name="Hytonen T."/>
            <person name="Andres J."/>
            <person name="Pham M."/>
            <person name="Weisz D."/>
            <person name="Mascagni F."/>
            <person name="Usai G."/>
            <person name="Natali L."/>
            <person name="Bassil N."/>
            <person name="Fernandez G.E."/>
            <person name="Lomsadze A."/>
            <person name="Armour M."/>
            <person name="Olukolu B."/>
            <person name="Poorten T."/>
            <person name="Britton C."/>
            <person name="Davik J."/>
            <person name="Ashrafi H."/>
            <person name="Aiden E.L."/>
            <person name="Borodovsky M."/>
            <person name="Worthington M."/>
        </authorList>
    </citation>
    <scope>NUCLEOTIDE SEQUENCE [LARGE SCALE GENOMIC DNA]</scope>
    <source>
        <strain evidence="4">PI 553951</strain>
    </source>
</reference>
<dbReference type="CDD" id="cd09612">
    <property type="entry name" value="Jacalin"/>
    <property type="match status" value="1"/>
</dbReference>
<protein>
    <recommendedName>
        <fullName evidence="3">Jacalin-type lectin domain-containing protein</fullName>
    </recommendedName>
</protein>
<evidence type="ECO:0000256" key="1">
    <source>
        <dbReference type="ARBA" id="ARBA00006568"/>
    </source>
</evidence>
<dbReference type="InterPro" id="IPR033734">
    <property type="entry name" value="Jacalin-like_lectin_dom_plant"/>
</dbReference>
<keyword evidence="5" id="KW-1185">Reference proteome</keyword>
<evidence type="ECO:0000256" key="2">
    <source>
        <dbReference type="ARBA" id="ARBA00022734"/>
    </source>
</evidence>
<dbReference type="Pfam" id="PF01419">
    <property type="entry name" value="Jacalin"/>
    <property type="match status" value="1"/>
</dbReference>
<feature type="domain" description="Jacalin-type lectin" evidence="3">
    <location>
        <begin position="9"/>
        <end position="153"/>
    </location>
</feature>
<dbReference type="Proteomes" id="UP001457282">
    <property type="component" value="Unassembled WGS sequence"/>
</dbReference>
<comment type="caution">
    <text evidence="4">The sequence shown here is derived from an EMBL/GenBank/DDBJ whole genome shotgun (WGS) entry which is preliminary data.</text>
</comment>
<dbReference type="InterPro" id="IPR036404">
    <property type="entry name" value="Jacalin-like_lectin_dom_sf"/>
</dbReference>
<dbReference type="AlphaFoldDB" id="A0AAW1WB94"/>
<evidence type="ECO:0000259" key="3">
    <source>
        <dbReference type="PROSITE" id="PS51752"/>
    </source>
</evidence>
<dbReference type="InterPro" id="IPR001229">
    <property type="entry name" value="Jacalin-like_lectin_dom"/>
</dbReference>
<dbReference type="SUPFAM" id="SSF51101">
    <property type="entry name" value="Mannose-binding lectins"/>
    <property type="match status" value="1"/>
</dbReference>
<keyword evidence="2" id="KW-0430">Lectin</keyword>
<dbReference type="EMBL" id="JBEDUW010000006">
    <property type="protein sequence ID" value="KAK9922029.1"/>
    <property type="molecule type" value="Genomic_DNA"/>
</dbReference>
<gene>
    <name evidence="4" type="ORF">M0R45_030512</name>
</gene>
<accession>A0AAW1WB94</accession>
<evidence type="ECO:0000313" key="4">
    <source>
        <dbReference type="EMBL" id="KAK9922029.1"/>
    </source>
</evidence>
<dbReference type="PANTHER" id="PTHR47293:SF15">
    <property type="entry name" value="JACALIN-RELATED LECTIN 19"/>
    <property type="match status" value="1"/>
</dbReference>
<sequence length="158" mass="17390">MALIEERRYVVSTRFGGTGGSQYWDDGLYHGVREITLHFNTHINSIAVGYYKNGENINAEKHGGDGGNPITITLAADEFIKNVSGYIVDGTHWGTADYVIRSLKFQSNIREYGPYGDEEGNPFTFIVNPGDKIIGFFGRNGSHLDAIGFHVALGIPHP</sequence>
<evidence type="ECO:0000313" key="5">
    <source>
        <dbReference type="Proteomes" id="UP001457282"/>
    </source>
</evidence>
<dbReference type="PROSITE" id="PS51752">
    <property type="entry name" value="JACALIN_LECTIN"/>
    <property type="match status" value="1"/>
</dbReference>
<dbReference type="SMART" id="SM00915">
    <property type="entry name" value="Jacalin"/>
    <property type="match status" value="1"/>
</dbReference>
<organism evidence="4 5">
    <name type="scientific">Rubus argutus</name>
    <name type="common">Southern blackberry</name>
    <dbReference type="NCBI Taxonomy" id="59490"/>
    <lineage>
        <taxon>Eukaryota</taxon>
        <taxon>Viridiplantae</taxon>
        <taxon>Streptophyta</taxon>
        <taxon>Embryophyta</taxon>
        <taxon>Tracheophyta</taxon>
        <taxon>Spermatophyta</taxon>
        <taxon>Magnoliopsida</taxon>
        <taxon>eudicotyledons</taxon>
        <taxon>Gunneridae</taxon>
        <taxon>Pentapetalae</taxon>
        <taxon>rosids</taxon>
        <taxon>fabids</taxon>
        <taxon>Rosales</taxon>
        <taxon>Rosaceae</taxon>
        <taxon>Rosoideae</taxon>
        <taxon>Rosoideae incertae sedis</taxon>
        <taxon>Rubus</taxon>
    </lineage>
</organism>
<dbReference type="Gene3D" id="2.100.10.30">
    <property type="entry name" value="Jacalin-like lectin domain"/>
    <property type="match status" value="1"/>
</dbReference>
<dbReference type="GO" id="GO:0030246">
    <property type="term" value="F:carbohydrate binding"/>
    <property type="evidence" value="ECO:0007669"/>
    <property type="project" value="UniProtKB-KW"/>
</dbReference>